<name>X5EHI2_NEIME</name>
<dbReference type="PATRIC" id="fig|487.517.peg.843"/>
<comment type="catalytic activity">
    <reaction evidence="17">
        <text>L-threonyl-[protein] + FAD = FMN-L-threonyl-[protein] + AMP + H(+)</text>
        <dbReference type="Rhea" id="RHEA:36847"/>
        <dbReference type="Rhea" id="RHEA-COMP:11060"/>
        <dbReference type="Rhea" id="RHEA-COMP:11061"/>
        <dbReference type="ChEBI" id="CHEBI:15378"/>
        <dbReference type="ChEBI" id="CHEBI:30013"/>
        <dbReference type="ChEBI" id="CHEBI:57692"/>
        <dbReference type="ChEBI" id="CHEBI:74257"/>
        <dbReference type="ChEBI" id="CHEBI:456215"/>
        <dbReference type="EC" id="2.7.1.180"/>
    </reaction>
</comment>
<evidence type="ECO:0000256" key="8">
    <source>
        <dbReference type="ARBA" id="ARBA00022679"/>
    </source>
</evidence>
<organism evidence="19 20">
    <name type="scientific">Neisseria meningitidis</name>
    <dbReference type="NCBI Taxonomy" id="487"/>
    <lineage>
        <taxon>Bacteria</taxon>
        <taxon>Pseudomonadati</taxon>
        <taxon>Pseudomonadota</taxon>
        <taxon>Betaproteobacteria</taxon>
        <taxon>Neisseriales</taxon>
        <taxon>Neisseriaceae</taxon>
        <taxon>Neisseria</taxon>
    </lineage>
</organism>
<evidence type="ECO:0000313" key="19">
    <source>
        <dbReference type="EMBL" id="AHW75145.1"/>
    </source>
</evidence>
<evidence type="ECO:0000256" key="12">
    <source>
        <dbReference type="ARBA" id="ARBA00022842"/>
    </source>
</evidence>
<keyword evidence="12" id="KW-0460">Magnesium</keyword>
<sequence length="403" mass="44812">MSIRLQIQKEETSVSSFFYADAIRTPFRRHRHRNIPAVLRYNSNHLPKPSNTMPSETRLPNFIRTLIFALSFIFLNACSEQTAQTVTLQGETMGTTYTVKYLSNNRDKLPSPAEIQKRIDDALKEVNRQMSTYQPDSEISRFNQHTAGKPLRISSDFAHVTAEAVHLNRLTHGALDVTVGPLVNLWGFGPDKSVTREPSPEQIKQAASYTGIDKIILKQGKDYASLSKTHPKAYLDLSSIAKGFGVDKVAGELEKYGIQNYLVEIGGELHGKGKNARGEPWRIGIEQPNIVQGGNTQIIVPLNNRSLATSGDYRIFHVDKSGKRLSHIINPNNKRPISHNLASISVVADSAMTADGLSTGLFVLGETEALKLAEREKLAVFLIVRDKGGYRTAMSSEFEKLLR</sequence>
<proteinExistence type="inferred from homology"/>
<keyword evidence="7" id="KW-0285">Flavoprotein</keyword>
<accession>X5EHI2</accession>
<evidence type="ECO:0000256" key="2">
    <source>
        <dbReference type="ARBA" id="ARBA00008282"/>
    </source>
</evidence>
<dbReference type="GO" id="GO:0046872">
    <property type="term" value="F:metal ion binding"/>
    <property type="evidence" value="ECO:0007669"/>
    <property type="project" value="UniProtKB-KW"/>
</dbReference>
<comment type="subcellular location">
    <subcellularLocation>
        <location evidence="18">Cell inner membrane</location>
        <topology evidence="18">Lipid-anchor</topology>
        <orientation evidence="18">Periplasmic side</orientation>
    </subcellularLocation>
</comment>
<dbReference type="InterPro" id="IPR003374">
    <property type="entry name" value="ApbE-like_sf"/>
</dbReference>
<evidence type="ECO:0000256" key="18">
    <source>
        <dbReference type="ARBA" id="ARBA00060485"/>
    </source>
</evidence>
<reference evidence="20" key="2">
    <citation type="submission" date="2014-02" db="EMBL/GenBank/DDBJ databases">
        <title>Complete Genome Sequence of Neisseria meningitides, serogroup A strain 510612.</title>
        <authorList>
            <person name="Zhang X."/>
            <person name="Zhang Y."/>
            <person name="Yang J."/>
            <person name="Zhu Y."/>
            <person name="Jin Q."/>
        </authorList>
    </citation>
    <scope>NUCLEOTIDE SEQUENCE</scope>
    <source>
        <strain evidence="20">NMA510612</strain>
    </source>
</reference>
<comment type="similarity">
    <text evidence="2">Belongs to the ApbE family.</text>
</comment>
<evidence type="ECO:0000256" key="7">
    <source>
        <dbReference type="ARBA" id="ARBA00022630"/>
    </source>
</evidence>
<dbReference type="GO" id="GO:0016740">
    <property type="term" value="F:transferase activity"/>
    <property type="evidence" value="ECO:0007669"/>
    <property type="project" value="UniProtKB-KW"/>
</dbReference>
<keyword evidence="10" id="KW-0732">Signal</keyword>
<gene>
    <name evidence="19" type="primary">apbE</name>
    <name evidence="19" type="ORF">NMA510612_0843</name>
</gene>
<evidence type="ECO:0000256" key="13">
    <source>
        <dbReference type="ARBA" id="ARBA00023136"/>
    </source>
</evidence>
<dbReference type="Pfam" id="PF02424">
    <property type="entry name" value="ApbE"/>
    <property type="match status" value="1"/>
</dbReference>
<evidence type="ECO:0000256" key="16">
    <source>
        <dbReference type="ARBA" id="ARBA00031306"/>
    </source>
</evidence>
<dbReference type="EC" id="2.7.1.180" evidence="3"/>
<dbReference type="EMBL" id="CP007524">
    <property type="protein sequence ID" value="AHW75145.1"/>
    <property type="molecule type" value="Genomic_DNA"/>
</dbReference>
<evidence type="ECO:0000256" key="4">
    <source>
        <dbReference type="ARBA" id="ARBA00016337"/>
    </source>
</evidence>
<evidence type="ECO:0000256" key="6">
    <source>
        <dbReference type="ARBA" id="ARBA00022519"/>
    </source>
</evidence>
<evidence type="ECO:0000256" key="11">
    <source>
        <dbReference type="ARBA" id="ARBA00022827"/>
    </source>
</evidence>
<protein>
    <recommendedName>
        <fullName evidence="4">FAD:protein FMN transferase</fullName>
        <ecNumber evidence="3">2.7.1.180</ecNumber>
    </recommendedName>
    <alternativeName>
        <fullName evidence="16">Flavin transferase</fullName>
    </alternativeName>
</protein>
<evidence type="ECO:0000256" key="5">
    <source>
        <dbReference type="ARBA" id="ARBA00022475"/>
    </source>
</evidence>
<evidence type="ECO:0000313" key="20">
    <source>
        <dbReference type="Proteomes" id="UP000023582"/>
    </source>
</evidence>
<dbReference type="GO" id="GO:0005886">
    <property type="term" value="C:plasma membrane"/>
    <property type="evidence" value="ECO:0007669"/>
    <property type="project" value="UniProtKB-SubCell"/>
</dbReference>
<dbReference type="Proteomes" id="UP000023582">
    <property type="component" value="Chromosome"/>
</dbReference>
<evidence type="ECO:0000256" key="9">
    <source>
        <dbReference type="ARBA" id="ARBA00022723"/>
    </source>
</evidence>
<keyword evidence="13" id="KW-0472">Membrane</keyword>
<evidence type="ECO:0000256" key="14">
    <source>
        <dbReference type="ARBA" id="ARBA00023139"/>
    </source>
</evidence>
<keyword evidence="8" id="KW-0808">Transferase</keyword>
<dbReference type="Gene3D" id="3.10.520.10">
    <property type="entry name" value="ApbE-like domains"/>
    <property type="match status" value="1"/>
</dbReference>
<dbReference type="FunFam" id="3.10.520.10:FF:000001">
    <property type="entry name" value="FAD:protein FMN transferase"/>
    <property type="match status" value="1"/>
</dbReference>
<dbReference type="KEGG" id="nmx:NMA510612_0843"/>
<evidence type="ECO:0000256" key="10">
    <source>
        <dbReference type="ARBA" id="ARBA00022729"/>
    </source>
</evidence>
<keyword evidence="5" id="KW-1003">Cell membrane</keyword>
<dbReference type="PANTHER" id="PTHR30040">
    <property type="entry name" value="THIAMINE BIOSYNTHESIS LIPOPROTEIN APBE"/>
    <property type="match status" value="1"/>
</dbReference>
<keyword evidence="14" id="KW-0564">Palmitate</keyword>
<evidence type="ECO:0000256" key="3">
    <source>
        <dbReference type="ARBA" id="ARBA00011955"/>
    </source>
</evidence>
<dbReference type="SUPFAM" id="SSF143631">
    <property type="entry name" value="ApbE-like"/>
    <property type="match status" value="1"/>
</dbReference>
<keyword evidence="6" id="KW-0997">Cell inner membrane</keyword>
<evidence type="ECO:0000256" key="15">
    <source>
        <dbReference type="ARBA" id="ARBA00023288"/>
    </source>
</evidence>
<dbReference type="InterPro" id="IPR024932">
    <property type="entry name" value="ApbE"/>
</dbReference>
<evidence type="ECO:0000256" key="1">
    <source>
        <dbReference type="ARBA" id="ARBA00001946"/>
    </source>
</evidence>
<evidence type="ECO:0000256" key="17">
    <source>
        <dbReference type="ARBA" id="ARBA00048540"/>
    </source>
</evidence>
<dbReference type="AlphaFoldDB" id="X5EHI2"/>
<keyword evidence="9" id="KW-0479">Metal-binding</keyword>
<keyword evidence="15" id="KW-0449">Lipoprotein</keyword>
<keyword evidence="11" id="KW-0274">FAD</keyword>
<reference evidence="19 20" key="1">
    <citation type="journal article" date="2014" name="Genome Announc.">
        <title>Complete Genome Sequence of Neisseria meningitidis Serogroup A Strain NMA510612, Isolated from a Patient with Bacterial Meningitis in China.</title>
        <authorList>
            <person name="Zhang Y."/>
            <person name="Yang J."/>
            <person name="Xu L."/>
            <person name="Zhu Y."/>
            <person name="Liu B."/>
            <person name="Shao Z."/>
            <person name="Zhang X."/>
            <person name="Jin Q."/>
        </authorList>
    </citation>
    <scope>NUCLEOTIDE SEQUENCE [LARGE SCALE GENOMIC DNA]</scope>
    <source>
        <strain evidence="20">NMA510612</strain>
    </source>
</reference>
<dbReference type="PANTHER" id="PTHR30040:SF2">
    <property type="entry name" value="FAD:PROTEIN FMN TRANSFERASE"/>
    <property type="match status" value="1"/>
</dbReference>
<comment type="cofactor">
    <cofactor evidence="1">
        <name>Mg(2+)</name>
        <dbReference type="ChEBI" id="CHEBI:18420"/>
    </cofactor>
</comment>